<name>A0A1Y4DE44_9BACT</name>
<dbReference type="Proteomes" id="UP000196368">
    <property type="component" value="Unassembled WGS sequence"/>
</dbReference>
<sequence>MLKYLKPIFEECMDLLELKENLQQNALGRGVLLVASKLYGLGAWLDRASYENGWKTAQSVNSRVVCIGNITAGGTGKTTAVLLAATTLAQEGIRVAIVSRGYKRQQKSNEPVVLFDNPDADWRLAGDEPFMMSRVLSQYKVPIVICPNRAEAAKEALRRFKSQIILLDDGFQHHRLRRDANIILIDAKNPFGNYHLLPYGILREPLSALKRASLIVLTHCDQVSDRQLEDIRDQIRLQNDTVEILESVHKPEYYFDICNTKKVELKDIQGPAACFCALGHPETFEKTLENLGLELKQKWRFPDHQFYTEENLRTFEETRGDLPLITTFKDFVKFPDNWRDILTKNVYVLSVNLKIRGGEKEFDKFTDVLYPKFSKIKNR</sequence>
<dbReference type="NCBIfam" id="TIGR00682">
    <property type="entry name" value="lpxK"/>
    <property type="match status" value="1"/>
</dbReference>
<comment type="similarity">
    <text evidence="13">Belongs to the LpxK family.</text>
</comment>
<dbReference type="GO" id="GO:0005524">
    <property type="term" value="F:ATP binding"/>
    <property type="evidence" value="ECO:0007669"/>
    <property type="project" value="UniProtKB-UniRule"/>
</dbReference>
<comment type="pathway">
    <text evidence="2 13">Glycolipid biosynthesis; lipid IV(A) biosynthesis; lipid IV(A) from (3R)-3-hydroxytetradecanoyl-[acyl-carrier-protein] and UDP-N-acetyl-alpha-D-glucosamine: step 6/6.</text>
</comment>
<dbReference type="Pfam" id="PF02606">
    <property type="entry name" value="LpxK"/>
    <property type="match status" value="1"/>
</dbReference>
<evidence type="ECO:0000256" key="11">
    <source>
        <dbReference type="ARBA" id="ARBA00023098"/>
    </source>
</evidence>
<keyword evidence="11 13" id="KW-0443">Lipid metabolism</keyword>
<dbReference type="GO" id="GO:0009029">
    <property type="term" value="F:lipid-A 4'-kinase activity"/>
    <property type="evidence" value="ECO:0007669"/>
    <property type="project" value="UniProtKB-UniRule"/>
</dbReference>
<dbReference type="GO" id="GO:0009245">
    <property type="term" value="P:lipid A biosynthetic process"/>
    <property type="evidence" value="ECO:0007669"/>
    <property type="project" value="UniProtKB-UniRule"/>
</dbReference>
<reference evidence="15" key="1">
    <citation type="submission" date="2017-04" db="EMBL/GenBank/DDBJ databases">
        <title>Function of individual gut microbiota members based on whole genome sequencing of pure cultures obtained from chicken caecum.</title>
        <authorList>
            <person name="Medvecky M."/>
            <person name="Cejkova D."/>
            <person name="Polansky O."/>
            <person name="Karasova D."/>
            <person name="Kubasova T."/>
            <person name="Cizek A."/>
            <person name="Rychlik I."/>
        </authorList>
    </citation>
    <scope>NUCLEOTIDE SEQUENCE [LARGE SCALE GENOMIC DNA]</scope>
    <source>
        <strain evidence="15">An273</strain>
    </source>
</reference>
<evidence type="ECO:0000256" key="5">
    <source>
        <dbReference type="ARBA" id="ARBA00022516"/>
    </source>
</evidence>
<proteinExistence type="inferred from homology"/>
<dbReference type="EMBL" id="NFJD01000002">
    <property type="protein sequence ID" value="OUO56922.1"/>
    <property type="molecule type" value="Genomic_DNA"/>
</dbReference>
<evidence type="ECO:0000256" key="4">
    <source>
        <dbReference type="ARBA" id="ARBA00016436"/>
    </source>
</evidence>
<dbReference type="GO" id="GO:0005886">
    <property type="term" value="C:plasma membrane"/>
    <property type="evidence" value="ECO:0007669"/>
    <property type="project" value="TreeGrafter"/>
</dbReference>
<evidence type="ECO:0000256" key="2">
    <source>
        <dbReference type="ARBA" id="ARBA00004870"/>
    </source>
</evidence>
<dbReference type="PANTHER" id="PTHR42724">
    <property type="entry name" value="TETRAACYLDISACCHARIDE 4'-KINASE"/>
    <property type="match status" value="1"/>
</dbReference>
<comment type="function">
    <text evidence="1 13">Transfers the gamma-phosphate of ATP to the 4'-position of a tetraacyldisaccharide 1-phosphate intermediate (termed DS-1-P) to form tetraacyldisaccharide 1,4'-bis-phosphate (lipid IVA).</text>
</comment>
<dbReference type="EC" id="2.7.1.130" evidence="3 13"/>
<dbReference type="GO" id="GO:0009244">
    <property type="term" value="P:lipopolysaccharide core region biosynthetic process"/>
    <property type="evidence" value="ECO:0007669"/>
    <property type="project" value="TreeGrafter"/>
</dbReference>
<dbReference type="InterPro" id="IPR003758">
    <property type="entry name" value="LpxK"/>
</dbReference>
<evidence type="ECO:0000256" key="8">
    <source>
        <dbReference type="ARBA" id="ARBA00022741"/>
    </source>
</evidence>
<dbReference type="HAMAP" id="MF_00409">
    <property type="entry name" value="LpxK"/>
    <property type="match status" value="1"/>
</dbReference>
<gene>
    <name evidence="13" type="primary">lpxK</name>
    <name evidence="14" type="ORF">B5F75_03505</name>
</gene>
<keyword evidence="15" id="KW-1185">Reference proteome</keyword>
<accession>A0A1Y4DE44</accession>
<evidence type="ECO:0000256" key="6">
    <source>
        <dbReference type="ARBA" id="ARBA00022556"/>
    </source>
</evidence>
<dbReference type="PANTHER" id="PTHR42724:SF1">
    <property type="entry name" value="TETRAACYLDISACCHARIDE 4'-KINASE, MITOCHONDRIAL-RELATED"/>
    <property type="match status" value="1"/>
</dbReference>
<evidence type="ECO:0000256" key="3">
    <source>
        <dbReference type="ARBA" id="ARBA00012071"/>
    </source>
</evidence>
<dbReference type="AlphaFoldDB" id="A0A1Y4DE44"/>
<organism evidence="14 15">
    <name type="scientific">Candidatus Avelusimicrobium gallicola</name>
    <dbReference type="NCBI Taxonomy" id="2562704"/>
    <lineage>
        <taxon>Bacteria</taxon>
        <taxon>Pseudomonadati</taxon>
        <taxon>Elusimicrobiota</taxon>
        <taxon>Elusimicrobia</taxon>
        <taxon>Elusimicrobiales</taxon>
        <taxon>Elusimicrobiaceae</taxon>
        <taxon>Candidatus Avelusimicrobium</taxon>
    </lineage>
</organism>
<keyword evidence="9 13" id="KW-0418">Kinase</keyword>
<dbReference type="SUPFAM" id="SSF52540">
    <property type="entry name" value="P-loop containing nucleoside triphosphate hydrolases"/>
    <property type="match status" value="1"/>
</dbReference>
<evidence type="ECO:0000256" key="13">
    <source>
        <dbReference type="HAMAP-Rule" id="MF_00409"/>
    </source>
</evidence>
<dbReference type="Gene3D" id="3.40.50.300">
    <property type="entry name" value="P-loop containing nucleotide triphosphate hydrolases"/>
    <property type="match status" value="1"/>
</dbReference>
<evidence type="ECO:0000313" key="14">
    <source>
        <dbReference type="EMBL" id="OUO56922.1"/>
    </source>
</evidence>
<comment type="catalytic activity">
    <reaction evidence="13">
        <text>a lipid A disaccharide + ATP = a lipid IVA + ADP + H(+)</text>
        <dbReference type="Rhea" id="RHEA:67840"/>
        <dbReference type="ChEBI" id="CHEBI:15378"/>
        <dbReference type="ChEBI" id="CHEBI:30616"/>
        <dbReference type="ChEBI" id="CHEBI:176343"/>
        <dbReference type="ChEBI" id="CHEBI:176425"/>
        <dbReference type="ChEBI" id="CHEBI:456216"/>
        <dbReference type="EC" id="2.7.1.130"/>
    </reaction>
</comment>
<evidence type="ECO:0000256" key="1">
    <source>
        <dbReference type="ARBA" id="ARBA00002274"/>
    </source>
</evidence>
<keyword evidence="8 13" id="KW-0547">Nucleotide-binding</keyword>
<dbReference type="InterPro" id="IPR027417">
    <property type="entry name" value="P-loop_NTPase"/>
</dbReference>
<evidence type="ECO:0000313" key="15">
    <source>
        <dbReference type="Proteomes" id="UP000196368"/>
    </source>
</evidence>
<keyword evidence="5 13" id="KW-0444">Lipid biosynthesis</keyword>
<keyword evidence="7 13" id="KW-0808">Transferase</keyword>
<evidence type="ECO:0000256" key="12">
    <source>
        <dbReference type="ARBA" id="ARBA00029757"/>
    </source>
</evidence>
<dbReference type="UniPathway" id="UPA00359">
    <property type="reaction ID" value="UER00482"/>
</dbReference>
<protein>
    <recommendedName>
        <fullName evidence="4 13">Tetraacyldisaccharide 4'-kinase</fullName>
        <ecNumber evidence="3 13">2.7.1.130</ecNumber>
    </recommendedName>
    <alternativeName>
        <fullName evidence="12 13">Lipid A 4'-kinase</fullName>
    </alternativeName>
</protein>
<feature type="binding site" evidence="13">
    <location>
        <begin position="71"/>
        <end position="78"/>
    </location>
    <ligand>
        <name>ATP</name>
        <dbReference type="ChEBI" id="CHEBI:30616"/>
    </ligand>
</feature>
<keyword evidence="10 13" id="KW-0067">ATP-binding</keyword>
<comment type="caution">
    <text evidence="14">The sequence shown here is derived from an EMBL/GenBank/DDBJ whole genome shotgun (WGS) entry which is preliminary data.</text>
</comment>
<evidence type="ECO:0000256" key="10">
    <source>
        <dbReference type="ARBA" id="ARBA00022840"/>
    </source>
</evidence>
<keyword evidence="6 13" id="KW-0441">Lipid A biosynthesis</keyword>
<evidence type="ECO:0000256" key="7">
    <source>
        <dbReference type="ARBA" id="ARBA00022679"/>
    </source>
</evidence>
<evidence type="ECO:0000256" key="9">
    <source>
        <dbReference type="ARBA" id="ARBA00022777"/>
    </source>
</evidence>